<dbReference type="Proteomes" id="UP000003781">
    <property type="component" value="Unassembled WGS sequence"/>
</dbReference>
<evidence type="ECO:0000256" key="1">
    <source>
        <dbReference type="SAM" id="Coils"/>
    </source>
</evidence>
<proteinExistence type="predicted"/>
<feature type="coiled-coil region" evidence="1">
    <location>
        <begin position="30"/>
        <end position="64"/>
    </location>
</feature>
<gene>
    <name evidence="2" type="ORF">CY0110_02039</name>
</gene>
<name>A3IM11_9CHRO</name>
<accession>A3IM11</accession>
<protein>
    <submittedName>
        <fullName evidence="2">Uncharacterized protein</fullName>
    </submittedName>
</protein>
<evidence type="ECO:0000313" key="2">
    <source>
        <dbReference type="EMBL" id="EAZ92467.1"/>
    </source>
</evidence>
<dbReference type="AlphaFoldDB" id="A3IM11"/>
<keyword evidence="3" id="KW-1185">Reference proteome</keyword>
<dbReference type="eggNOG" id="ENOG5030QRT">
    <property type="taxonomic scope" value="Bacteria"/>
</dbReference>
<organism evidence="2 3">
    <name type="scientific">Crocosphaera chwakensis CCY0110</name>
    <dbReference type="NCBI Taxonomy" id="391612"/>
    <lineage>
        <taxon>Bacteria</taxon>
        <taxon>Bacillati</taxon>
        <taxon>Cyanobacteriota</taxon>
        <taxon>Cyanophyceae</taxon>
        <taxon>Oscillatoriophycideae</taxon>
        <taxon>Chroococcales</taxon>
        <taxon>Aphanothecaceae</taxon>
        <taxon>Crocosphaera</taxon>
        <taxon>Crocosphaera chwakensis</taxon>
    </lineage>
</organism>
<keyword evidence="1" id="KW-0175">Coiled coil</keyword>
<reference evidence="2 3" key="1">
    <citation type="submission" date="2007-03" db="EMBL/GenBank/DDBJ databases">
        <authorList>
            <person name="Stal L."/>
            <person name="Ferriera S."/>
            <person name="Johnson J."/>
            <person name="Kravitz S."/>
            <person name="Beeson K."/>
            <person name="Sutton G."/>
            <person name="Rogers Y.-H."/>
            <person name="Friedman R."/>
            <person name="Frazier M."/>
            <person name="Venter J.C."/>
        </authorList>
    </citation>
    <scope>NUCLEOTIDE SEQUENCE [LARGE SCALE GENOMIC DNA]</scope>
    <source>
        <strain evidence="2 3">CCY0110</strain>
    </source>
</reference>
<dbReference type="EMBL" id="AAXW01000006">
    <property type="protein sequence ID" value="EAZ92467.1"/>
    <property type="molecule type" value="Genomic_DNA"/>
</dbReference>
<evidence type="ECO:0000313" key="3">
    <source>
        <dbReference type="Proteomes" id="UP000003781"/>
    </source>
</evidence>
<sequence>MLILSFIFFSLAIFTGIDGLAKGIKYWKIASEISGNEDNLKSEQKKLEAELDNKNTTFQEAINNMKISINPILYELKELFHELDNIPFASKEINIDNIHSALIIELLTESDYRENLPLEYHSFLDYLIEKHSTYQFQRLLVKN</sequence>
<comment type="caution">
    <text evidence="2">The sequence shown here is derived from an EMBL/GenBank/DDBJ whole genome shotgun (WGS) entry which is preliminary data.</text>
</comment>